<comment type="caution">
    <text evidence="1">The sequence shown here is derived from an EMBL/GenBank/DDBJ whole genome shotgun (WGS) entry which is preliminary data.</text>
</comment>
<accession>A0ACD3QZX9</accession>
<name>A0ACD3QZX9_LARCR</name>
<dbReference type="Proteomes" id="UP000793456">
    <property type="component" value="Chromosome XI"/>
</dbReference>
<proteinExistence type="predicted"/>
<dbReference type="EMBL" id="CM011684">
    <property type="protein sequence ID" value="TMS12892.1"/>
    <property type="molecule type" value="Genomic_DNA"/>
</dbReference>
<reference evidence="1" key="1">
    <citation type="submission" date="2018-11" db="EMBL/GenBank/DDBJ databases">
        <title>The sequence and de novo assembly of Larimichthys crocea genome using PacBio and Hi-C technologies.</title>
        <authorList>
            <person name="Xu P."/>
            <person name="Chen B."/>
            <person name="Zhou Z."/>
            <person name="Ke Q."/>
            <person name="Wu Y."/>
            <person name="Bai H."/>
            <person name="Pu F."/>
        </authorList>
    </citation>
    <scope>NUCLEOTIDE SEQUENCE</scope>
    <source>
        <tissue evidence="1">Muscle</tissue>
    </source>
</reference>
<evidence type="ECO:0000313" key="2">
    <source>
        <dbReference type="Proteomes" id="UP000793456"/>
    </source>
</evidence>
<organism evidence="1 2">
    <name type="scientific">Larimichthys crocea</name>
    <name type="common">Large yellow croaker</name>
    <name type="synonym">Pseudosciaena crocea</name>
    <dbReference type="NCBI Taxonomy" id="215358"/>
    <lineage>
        <taxon>Eukaryota</taxon>
        <taxon>Metazoa</taxon>
        <taxon>Chordata</taxon>
        <taxon>Craniata</taxon>
        <taxon>Vertebrata</taxon>
        <taxon>Euteleostomi</taxon>
        <taxon>Actinopterygii</taxon>
        <taxon>Neopterygii</taxon>
        <taxon>Teleostei</taxon>
        <taxon>Neoteleostei</taxon>
        <taxon>Acanthomorphata</taxon>
        <taxon>Eupercaria</taxon>
        <taxon>Sciaenidae</taxon>
        <taxon>Larimichthys</taxon>
    </lineage>
</organism>
<sequence length="1099" mass="122802">METPGNTAVEITVVCGNNLLGKKSESFQSFLQVELDGALLGESDKKQSDPAEQHVDYDFTCSLQYPNDAQTLSDIAHKPIILTVIEVLPEEKKAETKKAEVKTSVLGQAVLDLLPLLQGQCSFSSTVPLNPVTSSSTKEFQDKGSRNVETAVRARQKSVISILRSKQPTLDVCVSVSDPVLSEAELSASNLLKVTVETAYSIPEAWMHSAPGSSTYTAALKVPLTAEKDQVLVFCEGQLKAGGQREENGRQRKRPHRATLVPGNHFFLPDTFFHAEPIEQEDGELTGLEDLEFRNEAETMKNRVSWDTEMRCFLEAGGTTRLRQKITESRLWPVEIMRSVAPLTKAAETKMLAEEIPDIPFHGVVFVDMGRLLYPGVSRIRGAYSVQPFSEDELLKKAKQSVSVLKEHAKAAAILAKARAASAAGSHRGKAGKDGGNKGQTKEAAKKQPGSHSRISVTGSITGSPTETEPLHVNLEGNMYLEARTYIIIEIALEKPLVPKTSPEELARRVRELIPPRPPLPAGPSRAERAVLDFHRQVGNVVTHVSEQYKELFGTRCKPSKDFSLEQMKVQLMGTLNVTPRYFAFKEQMKHAVVRIVRDTMQRTEPFTDPQELKVFVSKLYVYLVDEMHKALNKIYSDDVDDDSLDEIQLSSSQLRHFAREAQLTGDYQQAVQYYQELVVRHPNEPSHKFEWGSLYMLTGDYMKAKECFHDAVSVQQAHQPSLMMCGVLAAMFEHYEEAKTFLERATGVDPPSVVAWTLLGLLHESQNESILAERAFLEAGRELRAKEAKKQIQVEEEKKDGEENSEKEKDQEEEEEMTTPACQAATVKQDPEGVDQDTEAQDESPAQNVSSRSATPKLSSNIYTETVQFLLQNAALQMAEHALSQELLWSNGGRSVSYLLHLAQLQILRADYCSAEANLKEALFHSNQDAGAWALNGHCHYLLGAFSDARESYEWSLRFIQQPSDTQLVLLRLGSICLQQGKFERAKVVYLQACEQSPSCLTWLGLGTACYRLEELCLAEEALTEANHLNNQNAEVWAYLSLVCLRSGRQEEAEQFYKYATRYNLQKESLLKEFSELKNQQRFSHLESCFGTTPEAGV</sequence>
<gene>
    <name evidence="1" type="ORF">E3U43_017967</name>
</gene>
<evidence type="ECO:0000313" key="1">
    <source>
        <dbReference type="EMBL" id="TMS12892.1"/>
    </source>
</evidence>
<keyword evidence="2" id="KW-1185">Reference proteome</keyword>
<protein>
    <submittedName>
        <fullName evidence="1">Uncharacterized protein</fullName>
    </submittedName>
</protein>